<organism evidence="2 3">
    <name type="scientific">Thyridium curvatum</name>
    <dbReference type="NCBI Taxonomy" id="1093900"/>
    <lineage>
        <taxon>Eukaryota</taxon>
        <taxon>Fungi</taxon>
        <taxon>Dikarya</taxon>
        <taxon>Ascomycota</taxon>
        <taxon>Pezizomycotina</taxon>
        <taxon>Sordariomycetes</taxon>
        <taxon>Sordariomycetidae</taxon>
        <taxon>Thyridiales</taxon>
        <taxon>Thyridiaceae</taxon>
        <taxon>Thyridium</taxon>
    </lineage>
</organism>
<dbReference type="OrthoDB" id="5199481at2759"/>
<keyword evidence="3" id="KW-1185">Reference proteome</keyword>
<feature type="signal peptide" evidence="1">
    <location>
        <begin position="1"/>
        <end position="19"/>
    </location>
</feature>
<name>A0A507BHC6_9PEZI</name>
<gene>
    <name evidence="2" type="ORF">E0L32_003670</name>
</gene>
<dbReference type="GeneID" id="41971117"/>
<comment type="caution">
    <text evidence="2">The sequence shown here is derived from an EMBL/GenBank/DDBJ whole genome shotgun (WGS) entry which is preliminary data.</text>
</comment>
<keyword evidence="1" id="KW-0732">Signal</keyword>
<dbReference type="AlphaFoldDB" id="A0A507BHC6"/>
<reference evidence="2 3" key="1">
    <citation type="submission" date="2019-06" db="EMBL/GenBank/DDBJ databases">
        <title>Draft genome sequence of the filamentous fungus Phialemoniopsis curvata isolated from diesel fuel.</title>
        <authorList>
            <person name="Varaljay V.A."/>
            <person name="Lyon W.J."/>
            <person name="Crouch A.L."/>
            <person name="Drake C.E."/>
            <person name="Hollomon J.M."/>
            <person name="Nadeau L.J."/>
            <person name="Nunn H.S."/>
            <person name="Stevenson B.S."/>
            <person name="Bojanowski C.L."/>
            <person name="Crookes-Goodson W.J."/>
        </authorList>
    </citation>
    <scope>NUCLEOTIDE SEQUENCE [LARGE SCALE GENOMIC DNA]</scope>
    <source>
        <strain evidence="2 3">D216</strain>
    </source>
</reference>
<dbReference type="InParanoid" id="A0A507BHC6"/>
<protein>
    <submittedName>
        <fullName evidence="2">Uncharacterized protein</fullName>
    </submittedName>
</protein>
<dbReference type="RefSeq" id="XP_030998440.1">
    <property type="nucleotide sequence ID" value="XM_031137996.1"/>
</dbReference>
<feature type="chain" id="PRO_5021259664" evidence="1">
    <location>
        <begin position="20"/>
        <end position="182"/>
    </location>
</feature>
<sequence length="182" mass="19163">MKFLTSIASLSMAAALAIASPIAKASDNLYALRVSSKDAQLDGKYLSVFDNVVGIFPGRQTLFVTASESSKKGCVELHLHPTGIIDHALGLVGEGVKELHDIANPASSPGADWTSFAMNSAGDPGEPNLGSLSYTAKGGRWVVFPAKAGGEWKVTWLDGSSITTQNYMPIDLVYEGAMTISQ</sequence>
<dbReference type="EMBL" id="SKBQ01000016">
    <property type="protein sequence ID" value="TPX16729.1"/>
    <property type="molecule type" value="Genomic_DNA"/>
</dbReference>
<dbReference type="Proteomes" id="UP000319257">
    <property type="component" value="Unassembled WGS sequence"/>
</dbReference>
<proteinExistence type="predicted"/>
<evidence type="ECO:0000256" key="1">
    <source>
        <dbReference type="SAM" id="SignalP"/>
    </source>
</evidence>
<evidence type="ECO:0000313" key="2">
    <source>
        <dbReference type="EMBL" id="TPX16729.1"/>
    </source>
</evidence>
<accession>A0A507BHC6</accession>
<evidence type="ECO:0000313" key="3">
    <source>
        <dbReference type="Proteomes" id="UP000319257"/>
    </source>
</evidence>